<organism evidence="2 3">
    <name type="scientific">Caenorhabditis japonica</name>
    <dbReference type="NCBI Taxonomy" id="281687"/>
    <lineage>
        <taxon>Eukaryota</taxon>
        <taxon>Metazoa</taxon>
        <taxon>Ecdysozoa</taxon>
        <taxon>Nematoda</taxon>
        <taxon>Chromadorea</taxon>
        <taxon>Rhabditida</taxon>
        <taxon>Rhabditina</taxon>
        <taxon>Rhabditomorpha</taxon>
        <taxon>Rhabditoidea</taxon>
        <taxon>Rhabditidae</taxon>
        <taxon>Peloderinae</taxon>
        <taxon>Caenorhabditis</taxon>
    </lineage>
</organism>
<reference evidence="2" key="2">
    <citation type="submission" date="2022-06" db="UniProtKB">
        <authorList>
            <consortium name="EnsemblMetazoa"/>
        </authorList>
    </citation>
    <scope>IDENTIFICATION</scope>
    <source>
        <strain evidence="2">DF5081</strain>
    </source>
</reference>
<feature type="compositionally biased region" description="Low complexity" evidence="1">
    <location>
        <begin position="124"/>
        <end position="136"/>
    </location>
</feature>
<evidence type="ECO:0000313" key="3">
    <source>
        <dbReference type="Proteomes" id="UP000005237"/>
    </source>
</evidence>
<dbReference type="EnsemblMetazoa" id="CJA37732.1">
    <property type="protein sequence ID" value="CJA37732.1"/>
    <property type="gene ID" value="WBGene00213579"/>
</dbReference>
<feature type="compositionally biased region" description="Basic residues" evidence="1">
    <location>
        <begin position="1"/>
        <end position="18"/>
    </location>
</feature>
<dbReference type="AlphaFoldDB" id="A0A8R1ELX6"/>
<proteinExistence type="predicted"/>
<name>A0A8R1ELX6_CAEJA</name>
<dbReference type="InterPro" id="IPR035127">
    <property type="entry name" value="SL4P"/>
</dbReference>
<protein>
    <recommendedName>
        <fullName evidence="4">PB1 domain-containing protein</fullName>
    </recommendedName>
</protein>
<evidence type="ECO:0008006" key="4">
    <source>
        <dbReference type="Google" id="ProtNLM"/>
    </source>
</evidence>
<reference evidence="3" key="1">
    <citation type="submission" date="2010-08" db="EMBL/GenBank/DDBJ databases">
        <authorList>
            <consortium name="Caenorhabditis japonica Sequencing Consortium"/>
            <person name="Wilson R.K."/>
        </authorList>
    </citation>
    <scope>NUCLEOTIDE SEQUENCE [LARGE SCALE GENOMIC DNA]</scope>
    <source>
        <strain evidence="3">DF5081</strain>
    </source>
</reference>
<sequence length="136" mass="15526">MAREKHHHHGHHGHHFPGRGRTAYFKLSTKNSKQAHLFSIGYQKATGLLEKLKTKLGEYKVDFSKVFWIDYDKDQIYLQTVEDLREALKFSRFVVRLYVDSAADVAEVEEEDRKSSTSSFTKVSGAESSASSESES</sequence>
<evidence type="ECO:0000313" key="2">
    <source>
        <dbReference type="EnsemblMetazoa" id="CJA37732.1"/>
    </source>
</evidence>
<feature type="region of interest" description="Disordered" evidence="1">
    <location>
        <begin position="111"/>
        <end position="136"/>
    </location>
</feature>
<keyword evidence="3" id="KW-1185">Reference proteome</keyword>
<evidence type="ECO:0000256" key="1">
    <source>
        <dbReference type="SAM" id="MobiDB-lite"/>
    </source>
</evidence>
<dbReference type="Proteomes" id="UP000005237">
    <property type="component" value="Unassembled WGS sequence"/>
</dbReference>
<dbReference type="Pfam" id="PF17618">
    <property type="entry name" value="SL4P"/>
    <property type="match status" value="1"/>
</dbReference>
<feature type="region of interest" description="Disordered" evidence="1">
    <location>
        <begin position="1"/>
        <end position="20"/>
    </location>
</feature>
<dbReference type="Gene3D" id="3.10.20.90">
    <property type="entry name" value="Phosphatidylinositol 3-kinase Catalytic Subunit, Chain A, domain 1"/>
    <property type="match status" value="1"/>
</dbReference>
<dbReference type="SUPFAM" id="SSF54277">
    <property type="entry name" value="CAD &amp; PB1 domains"/>
    <property type="match status" value="1"/>
</dbReference>
<accession>A0A8R1ELX6</accession>